<dbReference type="AlphaFoldDB" id="A0AAD4BGP2"/>
<sequence>MYYVPPRLVLGAMLAILANENVATLRPKIEDERLQGNDVKSSHPLKASIKDIRIIITRKKLPRLVPHPPPPKLFTAWMA</sequence>
<evidence type="ECO:0000313" key="2">
    <source>
        <dbReference type="Proteomes" id="UP001194468"/>
    </source>
</evidence>
<reference evidence="1" key="1">
    <citation type="submission" date="2019-10" db="EMBL/GenBank/DDBJ databases">
        <authorList>
            <consortium name="DOE Joint Genome Institute"/>
            <person name="Kuo A."/>
            <person name="Miyauchi S."/>
            <person name="Kiss E."/>
            <person name="Drula E."/>
            <person name="Kohler A."/>
            <person name="Sanchez-Garcia M."/>
            <person name="Andreopoulos B."/>
            <person name="Barry K.W."/>
            <person name="Bonito G."/>
            <person name="Buee M."/>
            <person name="Carver A."/>
            <person name="Chen C."/>
            <person name="Cichocki N."/>
            <person name="Clum A."/>
            <person name="Culley D."/>
            <person name="Crous P.W."/>
            <person name="Fauchery L."/>
            <person name="Girlanda M."/>
            <person name="Hayes R."/>
            <person name="Keri Z."/>
            <person name="LaButti K."/>
            <person name="Lipzen A."/>
            <person name="Lombard V."/>
            <person name="Magnuson J."/>
            <person name="Maillard F."/>
            <person name="Morin E."/>
            <person name="Murat C."/>
            <person name="Nolan M."/>
            <person name="Ohm R."/>
            <person name="Pangilinan J."/>
            <person name="Pereira M."/>
            <person name="Perotto S."/>
            <person name="Peter M."/>
            <person name="Riley R."/>
            <person name="Sitrit Y."/>
            <person name="Stielow B."/>
            <person name="Szollosi G."/>
            <person name="Zifcakova L."/>
            <person name="Stursova M."/>
            <person name="Spatafora J.W."/>
            <person name="Tedersoo L."/>
            <person name="Vaario L.-M."/>
            <person name="Yamada A."/>
            <person name="Yan M."/>
            <person name="Wang P."/>
            <person name="Xu J."/>
            <person name="Bruns T."/>
            <person name="Baldrian P."/>
            <person name="Vilgalys R."/>
            <person name="Henrissat B."/>
            <person name="Grigoriev I.V."/>
            <person name="Hibbett D."/>
            <person name="Nagy L.G."/>
            <person name="Martin F.M."/>
        </authorList>
    </citation>
    <scope>NUCLEOTIDE SEQUENCE</scope>
    <source>
        <strain evidence="1">BED1</strain>
    </source>
</reference>
<organism evidence="1 2">
    <name type="scientific">Boletus edulis BED1</name>
    <dbReference type="NCBI Taxonomy" id="1328754"/>
    <lineage>
        <taxon>Eukaryota</taxon>
        <taxon>Fungi</taxon>
        <taxon>Dikarya</taxon>
        <taxon>Basidiomycota</taxon>
        <taxon>Agaricomycotina</taxon>
        <taxon>Agaricomycetes</taxon>
        <taxon>Agaricomycetidae</taxon>
        <taxon>Boletales</taxon>
        <taxon>Boletineae</taxon>
        <taxon>Boletaceae</taxon>
        <taxon>Boletoideae</taxon>
        <taxon>Boletus</taxon>
    </lineage>
</organism>
<gene>
    <name evidence="1" type="ORF">L210DRAFT_951253</name>
</gene>
<comment type="caution">
    <text evidence="1">The sequence shown here is derived from an EMBL/GenBank/DDBJ whole genome shotgun (WGS) entry which is preliminary data.</text>
</comment>
<reference evidence="1" key="2">
    <citation type="journal article" date="2020" name="Nat. Commun.">
        <title>Large-scale genome sequencing of mycorrhizal fungi provides insights into the early evolution of symbiotic traits.</title>
        <authorList>
            <person name="Miyauchi S."/>
            <person name="Kiss E."/>
            <person name="Kuo A."/>
            <person name="Drula E."/>
            <person name="Kohler A."/>
            <person name="Sanchez-Garcia M."/>
            <person name="Morin E."/>
            <person name="Andreopoulos B."/>
            <person name="Barry K.W."/>
            <person name="Bonito G."/>
            <person name="Buee M."/>
            <person name="Carver A."/>
            <person name="Chen C."/>
            <person name="Cichocki N."/>
            <person name="Clum A."/>
            <person name="Culley D."/>
            <person name="Crous P.W."/>
            <person name="Fauchery L."/>
            <person name="Girlanda M."/>
            <person name="Hayes R.D."/>
            <person name="Keri Z."/>
            <person name="LaButti K."/>
            <person name="Lipzen A."/>
            <person name="Lombard V."/>
            <person name="Magnuson J."/>
            <person name="Maillard F."/>
            <person name="Murat C."/>
            <person name="Nolan M."/>
            <person name="Ohm R.A."/>
            <person name="Pangilinan J."/>
            <person name="Pereira M.F."/>
            <person name="Perotto S."/>
            <person name="Peter M."/>
            <person name="Pfister S."/>
            <person name="Riley R."/>
            <person name="Sitrit Y."/>
            <person name="Stielow J.B."/>
            <person name="Szollosi G."/>
            <person name="Zifcakova L."/>
            <person name="Stursova M."/>
            <person name="Spatafora J.W."/>
            <person name="Tedersoo L."/>
            <person name="Vaario L.M."/>
            <person name="Yamada A."/>
            <person name="Yan M."/>
            <person name="Wang P."/>
            <person name="Xu J."/>
            <person name="Bruns T."/>
            <person name="Baldrian P."/>
            <person name="Vilgalys R."/>
            <person name="Dunand C."/>
            <person name="Henrissat B."/>
            <person name="Grigoriev I.V."/>
            <person name="Hibbett D."/>
            <person name="Nagy L.G."/>
            <person name="Martin F.M."/>
        </authorList>
    </citation>
    <scope>NUCLEOTIDE SEQUENCE</scope>
    <source>
        <strain evidence="1">BED1</strain>
    </source>
</reference>
<accession>A0AAD4BGP2</accession>
<keyword evidence="2" id="KW-1185">Reference proteome</keyword>
<proteinExistence type="predicted"/>
<evidence type="ECO:0000313" key="1">
    <source>
        <dbReference type="EMBL" id="KAF8428934.1"/>
    </source>
</evidence>
<dbReference type="Proteomes" id="UP001194468">
    <property type="component" value="Unassembled WGS sequence"/>
</dbReference>
<protein>
    <submittedName>
        <fullName evidence="1">Uncharacterized protein</fullName>
    </submittedName>
</protein>
<dbReference type="EMBL" id="WHUW01000070">
    <property type="protein sequence ID" value="KAF8428934.1"/>
    <property type="molecule type" value="Genomic_DNA"/>
</dbReference>
<name>A0AAD4BGP2_BOLED</name>